<feature type="domain" description="Transcription regulator PadR N-terminal" evidence="1">
    <location>
        <begin position="20"/>
        <end position="89"/>
    </location>
</feature>
<reference evidence="2 3" key="1">
    <citation type="journal article" date="2023" name="Microbiol. Resour. Announc.">
        <title>Complete Genome Sequence of Imperialibacter roseus strain P4T.</title>
        <authorList>
            <person name="Tizabi D.R."/>
            <person name="Bachvaroff T."/>
            <person name="Hill R.T."/>
        </authorList>
    </citation>
    <scope>NUCLEOTIDE SEQUENCE [LARGE SCALE GENOMIC DNA]</scope>
    <source>
        <strain evidence="2 3">P4T</strain>
    </source>
</reference>
<dbReference type="Proteomes" id="UP001302349">
    <property type="component" value="Chromosome"/>
</dbReference>
<name>A0ABZ0IVD8_9BACT</name>
<evidence type="ECO:0000313" key="2">
    <source>
        <dbReference type="EMBL" id="WOK09015.1"/>
    </source>
</evidence>
<accession>A0ABZ0IVD8</accession>
<proteinExistence type="predicted"/>
<dbReference type="SUPFAM" id="SSF46785">
    <property type="entry name" value="Winged helix' DNA-binding domain"/>
    <property type="match status" value="1"/>
</dbReference>
<evidence type="ECO:0000259" key="1">
    <source>
        <dbReference type="Pfam" id="PF03551"/>
    </source>
</evidence>
<protein>
    <submittedName>
        <fullName evidence="2">Helix-turn-helix transcriptional regulator</fullName>
    </submittedName>
</protein>
<organism evidence="2 3">
    <name type="scientific">Imperialibacter roseus</name>
    <dbReference type="NCBI Taxonomy" id="1324217"/>
    <lineage>
        <taxon>Bacteria</taxon>
        <taxon>Pseudomonadati</taxon>
        <taxon>Bacteroidota</taxon>
        <taxon>Cytophagia</taxon>
        <taxon>Cytophagales</taxon>
        <taxon>Flammeovirgaceae</taxon>
        <taxon>Imperialibacter</taxon>
    </lineage>
</organism>
<dbReference type="RefSeq" id="WP_317491642.1">
    <property type="nucleotide sequence ID" value="NZ_CP136051.1"/>
</dbReference>
<keyword evidence="3" id="KW-1185">Reference proteome</keyword>
<dbReference type="InterPro" id="IPR036390">
    <property type="entry name" value="WH_DNA-bd_sf"/>
</dbReference>
<dbReference type="InterPro" id="IPR036388">
    <property type="entry name" value="WH-like_DNA-bd_sf"/>
</dbReference>
<dbReference type="InterPro" id="IPR005149">
    <property type="entry name" value="Tscrpt_reg_PadR_N"/>
</dbReference>
<sequence length="114" mass="12946">MNNYQLGEFEEVVLLTVAILNDDAYGVNIKQEIEMRMKRKVSTGAMQTALRRMEAKGYLASEFGEATAVRGGKRKRYFKITPFGVKALEHYRETRMSLWDAIPGAVLDLKISGR</sequence>
<evidence type="ECO:0000313" key="3">
    <source>
        <dbReference type="Proteomes" id="UP001302349"/>
    </source>
</evidence>
<dbReference type="Gene3D" id="1.10.10.10">
    <property type="entry name" value="Winged helix-like DNA-binding domain superfamily/Winged helix DNA-binding domain"/>
    <property type="match status" value="1"/>
</dbReference>
<dbReference type="Pfam" id="PF03551">
    <property type="entry name" value="PadR"/>
    <property type="match status" value="1"/>
</dbReference>
<dbReference type="EMBL" id="CP136051">
    <property type="protein sequence ID" value="WOK09015.1"/>
    <property type="molecule type" value="Genomic_DNA"/>
</dbReference>
<gene>
    <name evidence="2" type="ORF">RT717_10250</name>
</gene>